<name>A0A3S4A1S4_9MICO</name>
<dbReference type="AlphaFoldDB" id="A0A3S4A1S4"/>
<reference evidence="1 2" key="1">
    <citation type="submission" date="2018-12" db="EMBL/GenBank/DDBJ databases">
        <authorList>
            <person name="Li F."/>
        </authorList>
    </citation>
    <scope>NUCLEOTIDE SEQUENCE [LARGE SCALE GENOMIC DNA]</scope>
    <source>
        <strain evidence="1 2">8H24J-4-2</strain>
    </source>
</reference>
<sequence>MTQLAAPADYDPHTLAEFAEASLIVGDDDYLSAVEMLGLFPSGNQPTEAEIEDLLAEVERRTRQFGDLYPFRVEDRGIAFSRDGGADLYSTLVILSLKGSRLRRDKDYPRSDPIFDDIAERAFLAKMGVGAKSVQFGWPPRNSRPSGFPDAVAWLALQLGIPVRDDEIPSNYLDDGVDIFIWNPFPDGRAGFILMAAQNTVQFEYRKKPRDVVPGHWREWLRLGTDPTVGFAIPFAMAAGDPWWHTVQSNVHLVLDRGRILSALEGQQPESWATWSTITEFVSTERTSLEQLDDGSASILTRRKGDR</sequence>
<gene>
    <name evidence="1" type="ORF">ELQ92_00570</name>
</gene>
<dbReference type="RefSeq" id="WP_128496968.1">
    <property type="nucleotide sequence ID" value="NZ_RZNC01000001.1"/>
</dbReference>
<dbReference type="OrthoDB" id="4485518at2"/>
<evidence type="ECO:0000313" key="1">
    <source>
        <dbReference type="EMBL" id="RWZ67804.1"/>
    </source>
</evidence>
<proteinExistence type="predicted"/>
<organism evidence="1 2">
    <name type="scientific">Labedella populi</name>
    <dbReference type="NCBI Taxonomy" id="2498850"/>
    <lineage>
        <taxon>Bacteria</taxon>
        <taxon>Bacillati</taxon>
        <taxon>Actinomycetota</taxon>
        <taxon>Actinomycetes</taxon>
        <taxon>Micrococcales</taxon>
        <taxon>Microbacteriaceae</taxon>
        <taxon>Labedella</taxon>
    </lineage>
</organism>
<dbReference type="EMBL" id="RZNC01000001">
    <property type="protein sequence ID" value="RWZ67804.1"/>
    <property type="molecule type" value="Genomic_DNA"/>
</dbReference>
<evidence type="ECO:0000313" key="2">
    <source>
        <dbReference type="Proteomes" id="UP000288603"/>
    </source>
</evidence>
<accession>A0A3S4A1S4</accession>
<keyword evidence="2" id="KW-1185">Reference proteome</keyword>
<protein>
    <submittedName>
        <fullName evidence="1">Uncharacterized protein</fullName>
    </submittedName>
</protein>
<comment type="caution">
    <text evidence="1">The sequence shown here is derived from an EMBL/GenBank/DDBJ whole genome shotgun (WGS) entry which is preliminary data.</text>
</comment>
<dbReference type="Proteomes" id="UP000288603">
    <property type="component" value="Unassembled WGS sequence"/>
</dbReference>